<evidence type="ECO:0000313" key="3">
    <source>
        <dbReference type="EMBL" id="MCS0600913.1"/>
    </source>
</evidence>
<feature type="signal peptide" evidence="1">
    <location>
        <begin position="1"/>
        <end position="29"/>
    </location>
</feature>
<comment type="caution">
    <text evidence="3">The sequence shown here is derived from an EMBL/GenBank/DDBJ whole genome shotgun (WGS) entry which is preliminary data.</text>
</comment>
<dbReference type="EMBL" id="JANUGP010000003">
    <property type="protein sequence ID" value="MCS0600913.1"/>
    <property type="molecule type" value="Genomic_DNA"/>
</dbReference>
<dbReference type="RefSeq" id="WP_258777267.1">
    <property type="nucleotide sequence ID" value="NZ_JANUGP010000003.1"/>
</dbReference>
<proteinExistence type="predicted"/>
<dbReference type="InterPro" id="IPR011024">
    <property type="entry name" value="G_crystallin-like"/>
</dbReference>
<name>A0ABT2AXD3_9ACTN</name>
<feature type="chain" id="PRO_5046270589" description="Streptomyces killer toxin-like beta/gamma crystallin domain-containing protein" evidence="1">
    <location>
        <begin position="30"/>
        <end position="111"/>
    </location>
</feature>
<protein>
    <recommendedName>
        <fullName evidence="2">Streptomyces killer toxin-like beta/gamma crystallin domain-containing protein</fullName>
    </recommendedName>
</protein>
<dbReference type="InterPro" id="IPR015791">
    <property type="entry name" value="Antimic/Inh_G_crystallin-like"/>
</dbReference>
<dbReference type="InterPro" id="IPR015161">
    <property type="entry name" value="Sklp_toxin_b/g_crystallin"/>
</dbReference>
<dbReference type="Pfam" id="PF09076">
    <property type="entry name" value="Crystall_2"/>
    <property type="match status" value="1"/>
</dbReference>
<evidence type="ECO:0000259" key="2">
    <source>
        <dbReference type="Pfam" id="PF09076"/>
    </source>
</evidence>
<feature type="domain" description="Streptomyces killer toxin-like beta/gamma crystallin" evidence="2">
    <location>
        <begin position="46"/>
        <end position="92"/>
    </location>
</feature>
<dbReference type="SUPFAM" id="SSF49695">
    <property type="entry name" value="gamma-Crystallin-like"/>
    <property type="match status" value="1"/>
</dbReference>
<reference evidence="3 4" key="1">
    <citation type="submission" date="2022-08" db="EMBL/GenBank/DDBJ databases">
        <authorList>
            <person name="Somphong A."/>
            <person name="Phongsopitanun W."/>
        </authorList>
    </citation>
    <scope>NUCLEOTIDE SEQUENCE [LARGE SCALE GENOMIC DNA]</scope>
    <source>
        <strain evidence="3 4">LP11</strain>
    </source>
</reference>
<keyword evidence="1" id="KW-0732">Signal</keyword>
<gene>
    <name evidence="3" type="ORF">NX794_06665</name>
</gene>
<organism evidence="3 4">
    <name type="scientific">Streptomyces pyxinicus</name>
    <dbReference type="NCBI Taxonomy" id="2970331"/>
    <lineage>
        <taxon>Bacteria</taxon>
        <taxon>Bacillati</taxon>
        <taxon>Actinomycetota</taxon>
        <taxon>Actinomycetes</taxon>
        <taxon>Kitasatosporales</taxon>
        <taxon>Streptomycetaceae</taxon>
        <taxon>Streptomyces</taxon>
    </lineage>
</organism>
<accession>A0ABT2AXD3</accession>
<evidence type="ECO:0000313" key="4">
    <source>
        <dbReference type="Proteomes" id="UP001205612"/>
    </source>
</evidence>
<evidence type="ECO:0000256" key="1">
    <source>
        <dbReference type="SAM" id="SignalP"/>
    </source>
</evidence>
<sequence>MNRAIKRIGLTVAATAALSVLIPVSTASALNRTDCGGRKDLLKVTNYGGSGTLCFANAGSQNVHIYNVNKVEAGNNRVLVTLGGRNYTIERNHSIVDVEGLDQELTYIKIY</sequence>
<keyword evidence="4" id="KW-1185">Reference proteome</keyword>
<dbReference type="Gene3D" id="2.60.20.30">
    <property type="match status" value="1"/>
</dbReference>
<dbReference type="Proteomes" id="UP001205612">
    <property type="component" value="Unassembled WGS sequence"/>
</dbReference>